<sequence length="64" mass="6937">MLDTLCTDIAAACWGELATALADARVPLAVGDVTCLRRLAKLDPDLVATIVRWIRTARPTSQEK</sequence>
<comment type="caution">
    <text evidence="1">The sequence shown here is derived from an EMBL/GenBank/DDBJ whole genome shotgun (WGS) entry which is preliminary data.</text>
</comment>
<dbReference type="EMBL" id="JACHJV010000001">
    <property type="protein sequence ID" value="MBB4921146.1"/>
    <property type="molecule type" value="Genomic_DNA"/>
</dbReference>
<evidence type="ECO:0000313" key="1">
    <source>
        <dbReference type="EMBL" id="MBB4921146.1"/>
    </source>
</evidence>
<keyword evidence="2" id="KW-1185">Reference proteome</keyword>
<protein>
    <submittedName>
        <fullName evidence="1">Uncharacterized protein</fullName>
    </submittedName>
</protein>
<accession>A0A7W7QXV7</accession>
<organism evidence="1 2">
    <name type="scientific">Kitasatospora kifunensis</name>
    <name type="common">Streptomyces kifunensis</name>
    <dbReference type="NCBI Taxonomy" id="58351"/>
    <lineage>
        <taxon>Bacteria</taxon>
        <taxon>Bacillati</taxon>
        <taxon>Actinomycetota</taxon>
        <taxon>Actinomycetes</taxon>
        <taxon>Kitasatosporales</taxon>
        <taxon>Streptomycetaceae</taxon>
        <taxon>Kitasatospora</taxon>
    </lineage>
</organism>
<dbReference type="Proteomes" id="UP000540506">
    <property type="component" value="Unassembled WGS sequence"/>
</dbReference>
<reference evidence="1 2" key="1">
    <citation type="submission" date="2020-08" db="EMBL/GenBank/DDBJ databases">
        <title>Sequencing the genomes of 1000 actinobacteria strains.</title>
        <authorList>
            <person name="Klenk H.-P."/>
        </authorList>
    </citation>
    <scope>NUCLEOTIDE SEQUENCE [LARGE SCALE GENOMIC DNA]</scope>
    <source>
        <strain evidence="1 2">DSM 41654</strain>
    </source>
</reference>
<evidence type="ECO:0000313" key="2">
    <source>
        <dbReference type="Proteomes" id="UP000540506"/>
    </source>
</evidence>
<gene>
    <name evidence="1" type="ORF">FHR34_000139</name>
</gene>
<dbReference type="RefSeq" id="WP_184933527.1">
    <property type="nucleotide sequence ID" value="NZ_JACHJV010000001.1"/>
</dbReference>
<dbReference type="AlphaFoldDB" id="A0A7W7QXV7"/>
<name>A0A7W7QXV7_KITKI</name>
<proteinExistence type="predicted"/>